<accession>A0ABQ8U1L2</accession>
<sequence length="477" mass="55712">MSDSFSVPLLFHRMMTQNICMEISYVLRRCDEQETLPHVLGFCHHGELLRINTHNTVRSLIAASIRQNASYEVFMRRLVASLLIALARRADIIITDRQKDKGVILDPTIRFEMDEQQPQEHIKINIFQIFSTKESEPYLDLNIGQQIFIVALRHADPMTREALICEMSNEVYDQINLHPLLAMVFTEIRNLLIDCYLRKRSRRLIMQFASRKIRIYLPTYVNSSENLHYKLKSKTALSHVFKSISPYEFPILQIEIIAANITVRKSLPLVVFVNTRNSKRSCLVYQQHLLVPQIRVHVTTFRGECYPLSHLGRKSTVRSDGKFHSTRDVVNRQGVDREIPASSNRIRRSRCHYRSICHSHHSLQHIVIVVLFVIATVILFVTVNVIIFISHHHLSLFLIVIILFVVIATLFVTVIIFILRNSDRHFRHSHRQSIRESFSLSSWSIIVILFVNHRYRSLSHNHRRSLRHLIIISISSL</sequence>
<protein>
    <submittedName>
        <fullName evidence="2">Uncharacterized protein</fullName>
    </submittedName>
</protein>
<evidence type="ECO:0000256" key="1">
    <source>
        <dbReference type="SAM" id="Phobius"/>
    </source>
</evidence>
<feature type="transmembrane region" description="Helical" evidence="1">
    <location>
        <begin position="438"/>
        <end position="455"/>
    </location>
</feature>
<name>A0ABQ8U1L2_PERAM</name>
<evidence type="ECO:0000313" key="2">
    <source>
        <dbReference type="EMBL" id="KAJ4451275.1"/>
    </source>
</evidence>
<reference evidence="2 3" key="1">
    <citation type="journal article" date="2022" name="Allergy">
        <title>Genome assembly and annotation of Periplaneta americana reveal a comprehensive cockroach allergen profile.</title>
        <authorList>
            <person name="Wang L."/>
            <person name="Xiong Q."/>
            <person name="Saelim N."/>
            <person name="Wang L."/>
            <person name="Nong W."/>
            <person name="Wan A.T."/>
            <person name="Shi M."/>
            <person name="Liu X."/>
            <person name="Cao Q."/>
            <person name="Hui J.H.L."/>
            <person name="Sookrung N."/>
            <person name="Leung T.F."/>
            <person name="Tungtrongchitr A."/>
            <person name="Tsui S.K.W."/>
        </authorList>
    </citation>
    <scope>NUCLEOTIDE SEQUENCE [LARGE SCALE GENOMIC DNA]</scope>
    <source>
        <strain evidence="2">PWHHKU_190912</strain>
    </source>
</reference>
<keyword evidence="3" id="KW-1185">Reference proteome</keyword>
<comment type="caution">
    <text evidence="2">The sequence shown here is derived from an EMBL/GenBank/DDBJ whole genome shotgun (WGS) entry which is preliminary data.</text>
</comment>
<keyword evidence="1" id="KW-0472">Membrane</keyword>
<feature type="transmembrane region" description="Helical" evidence="1">
    <location>
        <begin position="366"/>
        <end position="389"/>
    </location>
</feature>
<feature type="transmembrane region" description="Helical" evidence="1">
    <location>
        <begin position="396"/>
        <end position="418"/>
    </location>
</feature>
<keyword evidence="1" id="KW-1133">Transmembrane helix</keyword>
<gene>
    <name evidence="2" type="ORF">ANN_02736</name>
</gene>
<dbReference type="EMBL" id="JAJSOF020000001">
    <property type="protein sequence ID" value="KAJ4451275.1"/>
    <property type="molecule type" value="Genomic_DNA"/>
</dbReference>
<proteinExistence type="predicted"/>
<dbReference type="Proteomes" id="UP001148838">
    <property type="component" value="Unassembled WGS sequence"/>
</dbReference>
<evidence type="ECO:0000313" key="3">
    <source>
        <dbReference type="Proteomes" id="UP001148838"/>
    </source>
</evidence>
<keyword evidence="1" id="KW-0812">Transmembrane</keyword>
<organism evidence="2 3">
    <name type="scientific">Periplaneta americana</name>
    <name type="common">American cockroach</name>
    <name type="synonym">Blatta americana</name>
    <dbReference type="NCBI Taxonomy" id="6978"/>
    <lineage>
        <taxon>Eukaryota</taxon>
        <taxon>Metazoa</taxon>
        <taxon>Ecdysozoa</taxon>
        <taxon>Arthropoda</taxon>
        <taxon>Hexapoda</taxon>
        <taxon>Insecta</taxon>
        <taxon>Pterygota</taxon>
        <taxon>Neoptera</taxon>
        <taxon>Polyneoptera</taxon>
        <taxon>Dictyoptera</taxon>
        <taxon>Blattodea</taxon>
        <taxon>Blattoidea</taxon>
        <taxon>Blattidae</taxon>
        <taxon>Blattinae</taxon>
        <taxon>Periplaneta</taxon>
    </lineage>
</organism>